<feature type="transmembrane region" description="Helical" evidence="1">
    <location>
        <begin position="557"/>
        <end position="577"/>
    </location>
</feature>
<protein>
    <submittedName>
        <fullName evidence="2">Uncharacterized protein</fullName>
    </submittedName>
</protein>
<keyword evidence="1" id="KW-0472">Membrane</keyword>
<proteinExistence type="predicted"/>
<feature type="transmembrane region" description="Helical" evidence="1">
    <location>
        <begin position="507"/>
        <end position="526"/>
    </location>
</feature>
<comment type="caution">
    <text evidence="2">The sequence shown here is derived from an EMBL/GenBank/DDBJ whole genome shotgun (WGS) entry which is preliminary data.</text>
</comment>
<feature type="transmembrane region" description="Helical" evidence="1">
    <location>
        <begin position="433"/>
        <end position="456"/>
    </location>
</feature>
<dbReference type="Proteomes" id="UP001497623">
    <property type="component" value="Unassembled WGS sequence"/>
</dbReference>
<organism evidence="2 3">
    <name type="scientific">Meganyctiphanes norvegica</name>
    <name type="common">Northern krill</name>
    <name type="synonym">Thysanopoda norvegica</name>
    <dbReference type="NCBI Taxonomy" id="48144"/>
    <lineage>
        <taxon>Eukaryota</taxon>
        <taxon>Metazoa</taxon>
        <taxon>Ecdysozoa</taxon>
        <taxon>Arthropoda</taxon>
        <taxon>Crustacea</taxon>
        <taxon>Multicrustacea</taxon>
        <taxon>Malacostraca</taxon>
        <taxon>Eumalacostraca</taxon>
        <taxon>Eucarida</taxon>
        <taxon>Euphausiacea</taxon>
        <taxon>Euphausiidae</taxon>
        <taxon>Meganyctiphanes</taxon>
    </lineage>
</organism>
<evidence type="ECO:0000256" key="1">
    <source>
        <dbReference type="SAM" id="Phobius"/>
    </source>
</evidence>
<dbReference type="AlphaFoldDB" id="A0AAV2Q514"/>
<feature type="transmembrane region" description="Helical" evidence="1">
    <location>
        <begin position="476"/>
        <end position="495"/>
    </location>
</feature>
<feature type="transmembrane region" description="Helical" evidence="1">
    <location>
        <begin position="377"/>
        <end position="397"/>
    </location>
</feature>
<gene>
    <name evidence="2" type="ORF">MNOR_LOCUS8212</name>
</gene>
<feature type="transmembrane region" description="Helical" evidence="1">
    <location>
        <begin position="341"/>
        <end position="365"/>
    </location>
</feature>
<name>A0AAV2Q514_MEGNR</name>
<evidence type="ECO:0000313" key="2">
    <source>
        <dbReference type="EMBL" id="CAL4070204.1"/>
    </source>
</evidence>
<dbReference type="EMBL" id="CAXKWB010003765">
    <property type="protein sequence ID" value="CAL4070204.1"/>
    <property type="molecule type" value="Genomic_DNA"/>
</dbReference>
<keyword evidence="1" id="KW-1133">Transmembrane helix</keyword>
<keyword evidence="3" id="KW-1185">Reference proteome</keyword>
<feature type="transmembrane region" description="Helical" evidence="1">
    <location>
        <begin position="173"/>
        <end position="195"/>
    </location>
</feature>
<feature type="transmembrane region" description="Helical" evidence="1">
    <location>
        <begin position="69"/>
        <end position="88"/>
    </location>
</feature>
<reference evidence="2 3" key="1">
    <citation type="submission" date="2024-05" db="EMBL/GenBank/DDBJ databases">
        <authorList>
            <person name="Wallberg A."/>
        </authorList>
    </citation>
    <scope>NUCLEOTIDE SEQUENCE [LARGE SCALE GENOMIC DNA]</scope>
</reference>
<accession>A0AAV2Q514</accession>
<sequence length="583" mass="66223">MGKEIIIMDKWQRKSSAIYTMDSISYSSKHGLCWETSDEADDIKNQKIDDAEGNFDEETINQKKSSSEFNVYAIPALLGTLLLTIMVVDQGTDIVATYQICTTQCQCAWFPDEQRCDAPASMMAADDHCIDAFGNVDQLREYCGFNVNQNDCNNYSSWRPSAYRHPGFCLTSIATIIVPSIINSTYLLFSMWVLYPSVLKYLGLSDSSWFFRLFKITLLLLYILQLLPYTWLAMNLVIGLKAWEIGSTMIGKETWDKTTNKWRLIFSILEDTPHLIIHSVFVMNSDLAITTPPRMMTMDNAGMFSGRNMLYIGSYIGITSSAASIALTLTLFKGLSTYKSYFIQFFTTFVSIGVRAGVCASYAASIFEGFGPLTWPFVWPPLTVIGLFIIEKIYFFVYRYNWNASSTVNDQHSLRKTGIAKHMKNFTHRIISLTYEGSSVECLISSYTYLAFAIALRTAWISTTGEFKGTYTTTETTFVAIQYLALASLVLNLLIVQWEGKHKIRCLAYSLIFLFFMGGIYVWAQIDLKSFRNLYFPSIRDNIHPIQDILTLTLSSLTFVFSISGIVAFVNLLIIIIRIRKKK</sequence>
<feature type="transmembrane region" description="Helical" evidence="1">
    <location>
        <begin position="216"/>
        <end position="238"/>
    </location>
</feature>
<keyword evidence="1" id="KW-0812">Transmembrane</keyword>
<evidence type="ECO:0000313" key="3">
    <source>
        <dbReference type="Proteomes" id="UP001497623"/>
    </source>
</evidence>
<feature type="transmembrane region" description="Helical" evidence="1">
    <location>
        <begin position="309"/>
        <end position="329"/>
    </location>
</feature>